<dbReference type="InterPro" id="IPR001683">
    <property type="entry name" value="PX_dom"/>
</dbReference>
<accession>A0A067C7X6</accession>
<keyword evidence="5" id="KW-1185">Reference proteome</keyword>
<feature type="coiled-coil region" evidence="1">
    <location>
        <begin position="50"/>
        <end position="84"/>
    </location>
</feature>
<evidence type="ECO:0000259" key="3">
    <source>
        <dbReference type="Pfam" id="PF00787"/>
    </source>
</evidence>
<dbReference type="OrthoDB" id="5227681at2759"/>
<dbReference type="RefSeq" id="XP_012202750.1">
    <property type="nucleotide sequence ID" value="XM_012347360.1"/>
</dbReference>
<evidence type="ECO:0000313" key="5">
    <source>
        <dbReference type="Proteomes" id="UP000030745"/>
    </source>
</evidence>
<proteinExistence type="predicted"/>
<evidence type="ECO:0000256" key="2">
    <source>
        <dbReference type="SAM" id="MobiDB-lite"/>
    </source>
</evidence>
<dbReference type="GeneID" id="24130258"/>
<dbReference type="Pfam" id="PF00787">
    <property type="entry name" value="PX"/>
    <property type="match status" value="1"/>
</dbReference>
<dbReference type="Gene3D" id="3.30.1520.10">
    <property type="entry name" value="Phox-like domain"/>
    <property type="match status" value="1"/>
</dbReference>
<dbReference type="OMA" id="HAPELQW"/>
<feature type="region of interest" description="Disordered" evidence="2">
    <location>
        <begin position="226"/>
        <end position="255"/>
    </location>
</feature>
<evidence type="ECO:0000313" key="4">
    <source>
        <dbReference type="EMBL" id="KDO26608.1"/>
    </source>
</evidence>
<reference evidence="4 5" key="1">
    <citation type="journal article" date="2013" name="PLoS Genet.">
        <title>Distinctive expansion of potential virulence genes in the genome of the oomycete fish pathogen Saprolegnia parasitica.</title>
        <authorList>
            <person name="Jiang R.H."/>
            <person name="de Bruijn I."/>
            <person name="Haas B.J."/>
            <person name="Belmonte R."/>
            <person name="Lobach L."/>
            <person name="Christie J."/>
            <person name="van den Ackerveken G."/>
            <person name="Bottin A."/>
            <person name="Bulone V."/>
            <person name="Diaz-Moreno S.M."/>
            <person name="Dumas B."/>
            <person name="Fan L."/>
            <person name="Gaulin E."/>
            <person name="Govers F."/>
            <person name="Grenville-Briggs L.J."/>
            <person name="Horner N.R."/>
            <person name="Levin J.Z."/>
            <person name="Mammella M."/>
            <person name="Meijer H.J."/>
            <person name="Morris P."/>
            <person name="Nusbaum C."/>
            <person name="Oome S."/>
            <person name="Phillips A.J."/>
            <person name="van Rooyen D."/>
            <person name="Rzeszutek E."/>
            <person name="Saraiva M."/>
            <person name="Secombes C.J."/>
            <person name="Seidl M.F."/>
            <person name="Snel B."/>
            <person name="Stassen J.H."/>
            <person name="Sykes S."/>
            <person name="Tripathy S."/>
            <person name="van den Berg H."/>
            <person name="Vega-Arreguin J.C."/>
            <person name="Wawra S."/>
            <person name="Young S.K."/>
            <person name="Zeng Q."/>
            <person name="Dieguez-Uribeondo J."/>
            <person name="Russ C."/>
            <person name="Tyler B.M."/>
            <person name="van West P."/>
        </authorList>
    </citation>
    <scope>NUCLEOTIDE SEQUENCE [LARGE SCALE GENOMIC DNA]</scope>
    <source>
        <strain evidence="4 5">CBS 223.65</strain>
    </source>
</reference>
<name>A0A067C7X6_SAPPC</name>
<keyword evidence="1" id="KW-0175">Coiled coil</keyword>
<dbReference type="GO" id="GO:0035091">
    <property type="term" value="F:phosphatidylinositol binding"/>
    <property type="evidence" value="ECO:0007669"/>
    <property type="project" value="InterPro"/>
</dbReference>
<dbReference type="SUPFAM" id="SSF64268">
    <property type="entry name" value="PX domain"/>
    <property type="match status" value="1"/>
</dbReference>
<dbReference type="Proteomes" id="UP000030745">
    <property type="component" value="Unassembled WGS sequence"/>
</dbReference>
<protein>
    <recommendedName>
        <fullName evidence="3">PX domain-containing protein</fullName>
    </recommendedName>
</protein>
<gene>
    <name evidence="4" type="ORF">SPRG_08012</name>
</gene>
<dbReference type="AlphaFoldDB" id="A0A067C7X6"/>
<dbReference type="InterPro" id="IPR036871">
    <property type="entry name" value="PX_dom_sf"/>
</dbReference>
<organism evidence="4 5">
    <name type="scientific">Saprolegnia parasitica (strain CBS 223.65)</name>
    <dbReference type="NCBI Taxonomy" id="695850"/>
    <lineage>
        <taxon>Eukaryota</taxon>
        <taxon>Sar</taxon>
        <taxon>Stramenopiles</taxon>
        <taxon>Oomycota</taxon>
        <taxon>Saprolegniomycetes</taxon>
        <taxon>Saprolegniales</taxon>
        <taxon>Saprolegniaceae</taxon>
        <taxon>Saprolegnia</taxon>
    </lineage>
</organism>
<dbReference type="VEuPathDB" id="FungiDB:SPRG_08012"/>
<dbReference type="EMBL" id="KK583223">
    <property type="protein sequence ID" value="KDO26608.1"/>
    <property type="molecule type" value="Genomic_DNA"/>
</dbReference>
<feature type="domain" description="PX" evidence="3">
    <location>
        <begin position="139"/>
        <end position="204"/>
    </location>
</feature>
<evidence type="ECO:0000256" key="1">
    <source>
        <dbReference type="SAM" id="Coils"/>
    </source>
</evidence>
<dbReference type="KEGG" id="spar:SPRG_08012"/>
<sequence length="255" mass="28224">MTHINAFLAAVVADDSLAWHMQLRADTIALQAPGPSLLGRNHSDDDDDGVEQLREALAQARIALDTANARTAELQRERDAAQAQLAWESDRLNVVIAELRLELGQPMSDASLLSAMVVESRTTPHDGRPVVEYKLELVTNSHGTLHVWHRHSTFRGLATTLRQRHAGLSLPDLAEKPTFGVGSRDRTRALNQFLHTITHAPELQWGIRVDAHTCVYKRRRPTLRSLAERPSAAPTIASSDDECSPRSSFVVPAFE</sequence>